<dbReference type="Proteomes" id="UP000437575">
    <property type="component" value="Unassembled WGS sequence"/>
</dbReference>
<sequence length="23" mass="2686">PSMGFILKHRFKNLGKMILKKKA</sequence>
<reference evidence="1 2" key="1">
    <citation type="submission" date="2019-11" db="EMBL/GenBank/DDBJ databases">
        <title>Draft Genome Sequence of Plant Growth-Promoting Rhizosphere-Associated Bacteria.</title>
        <authorList>
            <person name="Vasilyev I.Y."/>
            <person name="Radchenko V."/>
            <person name="Ilnitskaya E.V."/>
        </authorList>
    </citation>
    <scope>NUCLEOTIDE SEQUENCE [LARGE SCALE GENOMIC DNA]</scope>
    <source>
        <strain evidence="1 2">VRA_1sq_f</strain>
    </source>
</reference>
<dbReference type="AlphaFoldDB" id="A0A6A8LMV0"/>
<gene>
    <name evidence="1" type="ORF">GKC34_04620</name>
</gene>
<dbReference type="EMBL" id="WKKZ01000137">
    <property type="protein sequence ID" value="MSE05128.1"/>
    <property type="molecule type" value="Genomic_DNA"/>
</dbReference>
<accession>A0A6A8LMV0</accession>
<evidence type="ECO:0000313" key="1">
    <source>
        <dbReference type="EMBL" id="MSE05128.1"/>
    </source>
</evidence>
<proteinExistence type="predicted"/>
<feature type="non-terminal residue" evidence="1">
    <location>
        <position position="1"/>
    </location>
</feature>
<protein>
    <submittedName>
        <fullName evidence="1">DUF956 domain-containing protein</fullName>
    </submittedName>
</protein>
<name>A0A6A8LMV0_9LACO</name>
<organism evidence="1 2">
    <name type="scientific">Ligilactobacillus salivarius</name>
    <dbReference type="NCBI Taxonomy" id="1624"/>
    <lineage>
        <taxon>Bacteria</taxon>
        <taxon>Bacillati</taxon>
        <taxon>Bacillota</taxon>
        <taxon>Bacilli</taxon>
        <taxon>Lactobacillales</taxon>
        <taxon>Lactobacillaceae</taxon>
        <taxon>Ligilactobacillus</taxon>
    </lineage>
</organism>
<evidence type="ECO:0000313" key="2">
    <source>
        <dbReference type="Proteomes" id="UP000437575"/>
    </source>
</evidence>
<comment type="caution">
    <text evidence="1">The sequence shown here is derived from an EMBL/GenBank/DDBJ whole genome shotgun (WGS) entry which is preliminary data.</text>
</comment>